<dbReference type="SUPFAM" id="SSF56112">
    <property type="entry name" value="Protein kinase-like (PK-like)"/>
    <property type="match status" value="1"/>
</dbReference>
<dbReference type="SUPFAM" id="SSF57196">
    <property type="entry name" value="EGF/Laminin"/>
    <property type="match status" value="1"/>
</dbReference>
<keyword evidence="8" id="KW-0812">Transmembrane</keyword>
<evidence type="ECO:0000313" key="11">
    <source>
        <dbReference type="Proteomes" id="UP000327013"/>
    </source>
</evidence>
<comment type="caution">
    <text evidence="5">Lacks conserved residue(s) required for the propagation of feature annotation.</text>
</comment>
<dbReference type="GO" id="GO:0005524">
    <property type="term" value="F:ATP binding"/>
    <property type="evidence" value="ECO:0007669"/>
    <property type="project" value="UniProtKB-UniRule"/>
</dbReference>
<keyword evidence="8" id="KW-1133">Transmembrane helix</keyword>
<dbReference type="Proteomes" id="UP000327013">
    <property type="component" value="Chromosome 7"/>
</dbReference>
<dbReference type="Pfam" id="PF13947">
    <property type="entry name" value="GUB_WAK_bind"/>
    <property type="match status" value="1"/>
</dbReference>
<name>A0A5N6RL93_9ROSI</name>
<dbReference type="SMART" id="SM00181">
    <property type="entry name" value="EGF"/>
    <property type="match status" value="2"/>
</dbReference>
<comment type="subcellular location">
    <subcellularLocation>
        <location evidence="1">Membrane</location>
        <topology evidence="1">Single-pass membrane protein</topology>
    </subcellularLocation>
</comment>
<dbReference type="InterPro" id="IPR025287">
    <property type="entry name" value="WAK_GUB"/>
</dbReference>
<dbReference type="PROSITE" id="PS01187">
    <property type="entry name" value="EGF_CA"/>
    <property type="match status" value="1"/>
</dbReference>
<dbReference type="PROSITE" id="PS00010">
    <property type="entry name" value="ASX_HYDROXYL"/>
    <property type="match status" value="1"/>
</dbReference>
<evidence type="ECO:0000256" key="8">
    <source>
        <dbReference type="SAM" id="Phobius"/>
    </source>
</evidence>
<sequence>MGSSGKLLQIIVLPGVVIIFAFVAVAAAAAAAAAVAIAMTKPGCPSKCGDVEIPFPFGLTGACYLDEDFNISCSSGKPLIGNIPVSSISIENHELHVMNLVAQDCYQRDGRRDRRNGTTLRSSQFTISNTKNKFTVLGCDTQAYLHGVQNGENYSIGCSSECPSLSNVDNGSCSGVGCCEVGFPDGLKNFRVRVRSFHNHTKVWNFNPCGYAFVVEKGEFNFSAHYLNNLTHERVPMVIDWTIGNQTCDNARKKPKFACKENSECLDDLQTSQGYHCKCRQGYQGNPYLDGDIDECRDPTLNNCTNHCFNTEGNYECSCPKWYRGDGRRDGERCYADFALAVKIPIGIGISLIALLGGSSWLYLVLRKRRFIKLKEKFFQQNGGLILERHLEEQVGSTEIAKIFTVEELKKATKSYDESRIIGRGGFGTVYKGFLPDNRIVAIKKSKIMDQNQIDQFINENHIVEEGNKEQIKEVVELAERCLKVKGNERPSMKEVAMNVTFEAYERGGSSNTTIGYDSVNDHVTSTLGDGS</sequence>
<gene>
    <name evidence="10" type="ORF">FH972_018106</name>
</gene>
<evidence type="ECO:0000256" key="7">
    <source>
        <dbReference type="SAM" id="MobiDB-lite"/>
    </source>
</evidence>
<evidence type="ECO:0000259" key="9">
    <source>
        <dbReference type="PROSITE" id="PS50026"/>
    </source>
</evidence>
<dbReference type="CDD" id="cd00054">
    <property type="entry name" value="EGF_CA"/>
    <property type="match status" value="1"/>
</dbReference>
<keyword evidence="3" id="KW-0732">Signal</keyword>
<dbReference type="InterPro" id="IPR049883">
    <property type="entry name" value="NOTCH1_EGF-like"/>
</dbReference>
<dbReference type="PANTHER" id="PTHR33491">
    <property type="entry name" value="OSJNBA0016N04.9 PROTEIN"/>
    <property type="match status" value="1"/>
</dbReference>
<dbReference type="InterPro" id="IPR018097">
    <property type="entry name" value="EGF_Ca-bd_CS"/>
</dbReference>
<reference evidence="10 11" key="1">
    <citation type="submission" date="2019-06" db="EMBL/GenBank/DDBJ databases">
        <title>A chromosomal-level reference genome of Carpinus fangiana (Coryloideae, Betulaceae).</title>
        <authorList>
            <person name="Yang X."/>
            <person name="Wang Z."/>
            <person name="Zhang L."/>
            <person name="Hao G."/>
            <person name="Liu J."/>
            <person name="Yang Y."/>
        </authorList>
    </citation>
    <scope>NUCLEOTIDE SEQUENCE [LARGE SCALE GENOMIC DNA]</scope>
    <source>
        <strain evidence="10">Cfa_2016G</strain>
        <tissue evidence="10">Leaf</tissue>
    </source>
</reference>
<evidence type="ECO:0000256" key="4">
    <source>
        <dbReference type="ARBA" id="ARBA00023157"/>
    </source>
</evidence>
<evidence type="ECO:0000313" key="10">
    <source>
        <dbReference type="EMBL" id="KAE8100181.1"/>
    </source>
</evidence>
<dbReference type="InterPro" id="IPR001881">
    <property type="entry name" value="EGF-like_Ca-bd_dom"/>
</dbReference>
<feature type="transmembrane region" description="Helical" evidence="8">
    <location>
        <begin position="344"/>
        <end position="366"/>
    </location>
</feature>
<dbReference type="InterPro" id="IPR017441">
    <property type="entry name" value="Protein_kinase_ATP_BS"/>
</dbReference>
<organism evidence="10 11">
    <name type="scientific">Carpinus fangiana</name>
    <dbReference type="NCBI Taxonomy" id="176857"/>
    <lineage>
        <taxon>Eukaryota</taxon>
        <taxon>Viridiplantae</taxon>
        <taxon>Streptophyta</taxon>
        <taxon>Embryophyta</taxon>
        <taxon>Tracheophyta</taxon>
        <taxon>Spermatophyta</taxon>
        <taxon>Magnoliopsida</taxon>
        <taxon>eudicotyledons</taxon>
        <taxon>Gunneridae</taxon>
        <taxon>Pentapetalae</taxon>
        <taxon>rosids</taxon>
        <taxon>fabids</taxon>
        <taxon>Fagales</taxon>
        <taxon>Betulaceae</taxon>
        <taxon>Carpinus</taxon>
    </lineage>
</organism>
<keyword evidence="4" id="KW-1015">Disulfide bond</keyword>
<dbReference type="InterPro" id="IPR011009">
    <property type="entry name" value="Kinase-like_dom_sf"/>
</dbReference>
<dbReference type="EMBL" id="CM017327">
    <property type="protein sequence ID" value="KAE8100181.1"/>
    <property type="molecule type" value="Genomic_DNA"/>
</dbReference>
<protein>
    <recommendedName>
        <fullName evidence="9">EGF-like domain-containing protein</fullName>
    </recommendedName>
</protein>
<keyword evidence="8" id="KW-0472">Membrane</keyword>
<feature type="binding site" evidence="6">
    <location>
        <position position="445"/>
    </location>
    <ligand>
        <name>ATP</name>
        <dbReference type="ChEBI" id="CHEBI:30616"/>
    </ligand>
</feature>
<feature type="region of interest" description="Disordered" evidence="7">
    <location>
        <begin position="513"/>
        <end position="532"/>
    </location>
</feature>
<dbReference type="Gene3D" id="3.30.200.20">
    <property type="entry name" value="Phosphorylase Kinase, domain 1"/>
    <property type="match status" value="1"/>
</dbReference>
<keyword evidence="6" id="KW-0547">Nucleotide-binding</keyword>
<evidence type="ECO:0000256" key="3">
    <source>
        <dbReference type="ARBA" id="ARBA00022729"/>
    </source>
</evidence>
<dbReference type="SMART" id="SM00179">
    <property type="entry name" value="EGF_CA"/>
    <property type="match status" value="1"/>
</dbReference>
<keyword evidence="2 5" id="KW-0245">EGF-like domain</keyword>
<dbReference type="AlphaFoldDB" id="A0A5N6RL93"/>
<evidence type="ECO:0000256" key="5">
    <source>
        <dbReference type="PROSITE-ProRule" id="PRU00076"/>
    </source>
</evidence>
<dbReference type="Gene3D" id="2.90.20.10">
    <property type="entry name" value="Plasmodium vivax P25 domain"/>
    <property type="match status" value="1"/>
</dbReference>
<dbReference type="InterPro" id="IPR000742">
    <property type="entry name" value="EGF"/>
</dbReference>
<keyword evidence="6" id="KW-0067">ATP-binding</keyword>
<dbReference type="GO" id="GO:0016020">
    <property type="term" value="C:membrane"/>
    <property type="evidence" value="ECO:0007669"/>
    <property type="project" value="UniProtKB-SubCell"/>
</dbReference>
<dbReference type="PROSITE" id="PS50026">
    <property type="entry name" value="EGF_3"/>
    <property type="match status" value="1"/>
</dbReference>
<dbReference type="Pfam" id="PF07645">
    <property type="entry name" value="EGF_CA"/>
    <property type="match status" value="1"/>
</dbReference>
<keyword evidence="11" id="KW-1185">Reference proteome</keyword>
<proteinExistence type="predicted"/>
<evidence type="ECO:0000256" key="6">
    <source>
        <dbReference type="PROSITE-ProRule" id="PRU10141"/>
    </source>
</evidence>
<evidence type="ECO:0000256" key="1">
    <source>
        <dbReference type="ARBA" id="ARBA00004167"/>
    </source>
</evidence>
<dbReference type="OrthoDB" id="4062651at2759"/>
<accession>A0A5N6RL93</accession>
<dbReference type="InterPro" id="IPR000152">
    <property type="entry name" value="EGF-type_Asp/Asn_hydroxyl_site"/>
</dbReference>
<dbReference type="GO" id="GO:0030247">
    <property type="term" value="F:polysaccharide binding"/>
    <property type="evidence" value="ECO:0007669"/>
    <property type="project" value="InterPro"/>
</dbReference>
<dbReference type="PROSITE" id="PS00107">
    <property type="entry name" value="PROTEIN_KINASE_ATP"/>
    <property type="match status" value="1"/>
</dbReference>
<dbReference type="GO" id="GO:0005509">
    <property type="term" value="F:calcium ion binding"/>
    <property type="evidence" value="ECO:0007669"/>
    <property type="project" value="InterPro"/>
</dbReference>
<evidence type="ECO:0000256" key="2">
    <source>
        <dbReference type="ARBA" id="ARBA00022536"/>
    </source>
</evidence>
<feature type="domain" description="EGF-like" evidence="9">
    <location>
        <begin position="292"/>
        <end position="335"/>
    </location>
</feature>